<dbReference type="EMBL" id="AMXD01000023">
    <property type="protein sequence ID" value="ENO87046.1"/>
    <property type="molecule type" value="Genomic_DNA"/>
</dbReference>
<accession>N6XYY9</accession>
<reference evidence="2 3" key="1">
    <citation type="submission" date="2012-09" db="EMBL/GenBank/DDBJ databases">
        <title>Draft Genome Sequences of 6 Strains from Genus Thauera.</title>
        <authorList>
            <person name="Liu B."/>
            <person name="Shapleigh J.P."/>
            <person name="Frostegard A.H."/>
        </authorList>
    </citation>
    <scope>NUCLEOTIDE SEQUENCE [LARGE SCALE GENOMIC DNA]</scope>
    <source>
        <strain evidence="2 3">S2</strain>
    </source>
</reference>
<evidence type="ECO:0000313" key="2">
    <source>
        <dbReference type="EMBL" id="ENO87046.1"/>
    </source>
</evidence>
<feature type="region of interest" description="Disordered" evidence="1">
    <location>
        <begin position="40"/>
        <end position="59"/>
    </location>
</feature>
<comment type="caution">
    <text evidence="2">The sequence shown here is derived from an EMBL/GenBank/DDBJ whole genome shotgun (WGS) entry which is preliminary data.</text>
</comment>
<gene>
    <name evidence="2" type="ORF">C665_05885</name>
</gene>
<proteinExistence type="predicted"/>
<name>N6XYY9_THASP</name>
<evidence type="ECO:0000313" key="3">
    <source>
        <dbReference type="Proteomes" id="UP000013042"/>
    </source>
</evidence>
<organism evidence="2 3">
    <name type="scientific">Thauera aminoaromatica S2</name>
    <dbReference type="NCBI Taxonomy" id="1234381"/>
    <lineage>
        <taxon>Bacteria</taxon>
        <taxon>Pseudomonadati</taxon>
        <taxon>Pseudomonadota</taxon>
        <taxon>Betaproteobacteria</taxon>
        <taxon>Rhodocyclales</taxon>
        <taxon>Zoogloeaceae</taxon>
        <taxon>Thauera</taxon>
    </lineage>
</organism>
<sequence length="463" mass="50588">MALERVAVRPIEHESPGARHLADIAHSFTSDAQHFYDHSMSRDPKAEGYKPAKREEIPGPNRRLVERAAKFSLDLGDYWASARETASDAYEFGASTLERFGAGLEADFKSIDRGLEERLAEWEEATSPAAEYDPDRIGAAADALRESIRAARATLDSRLEGMRLQDRAEIACLSLLGSALTGLSEQIAERLHAIAAGGIVEPITMSTQTKQLIERAGMDEAGDLIEQARANMETELAKRRDNKARSEQLIHDRTTELDGLRIELQGPDLTAAQRDEATRKVSKLERDISRLKSVSDRLDSVIALTENGLAAASDRSAAYEQSFQTAASALANGQDLAEFWRSSKSRLFSEVDALLGKSVRKVLDAAFDSDLASKLDDFTKQLVKSKLDPQKLQNLASTLLQTLDAYALRTRSILNGEDSRAAAGDPLAIEQIADGACAPIAALRAAIAKELTFLFQNGAFESR</sequence>
<dbReference type="AlphaFoldDB" id="N6XYY9"/>
<dbReference type="Proteomes" id="UP000013042">
    <property type="component" value="Unassembled WGS sequence"/>
</dbReference>
<dbReference type="RefSeq" id="WP_004302688.1">
    <property type="nucleotide sequence ID" value="NZ_AMXD01000023.1"/>
</dbReference>
<evidence type="ECO:0000256" key="1">
    <source>
        <dbReference type="SAM" id="MobiDB-lite"/>
    </source>
</evidence>
<protein>
    <submittedName>
        <fullName evidence="2">Uncharacterized protein</fullName>
    </submittedName>
</protein>